<evidence type="ECO:0000313" key="1">
    <source>
        <dbReference type="EMBL" id="KAJ5373794.1"/>
    </source>
</evidence>
<dbReference type="Proteomes" id="UP001147752">
    <property type="component" value="Unassembled WGS sequence"/>
</dbReference>
<organism evidence="1 2">
    <name type="scientific">Penicillium concentricum</name>
    <dbReference type="NCBI Taxonomy" id="293559"/>
    <lineage>
        <taxon>Eukaryota</taxon>
        <taxon>Fungi</taxon>
        <taxon>Dikarya</taxon>
        <taxon>Ascomycota</taxon>
        <taxon>Pezizomycotina</taxon>
        <taxon>Eurotiomycetes</taxon>
        <taxon>Eurotiomycetidae</taxon>
        <taxon>Eurotiales</taxon>
        <taxon>Aspergillaceae</taxon>
        <taxon>Penicillium</taxon>
    </lineage>
</organism>
<evidence type="ECO:0000313" key="2">
    <source>
        <dbReference type="Proteomes" id="UP001147752"/>
    </source>
</evidence>
<accession>A0A9W9VAP9</accession>
<sequence length="104" mass="11484">MTDCHRATSLRSSAKGPTIAAPLYTEATRNELLTKANCSSAPKFIASQSEKQGETDWVPGGHMDLILTERVPGSDLSHRWVSLYSVVPRNEPDEIRAAFKNAWL</sequence>
<dbReference type="RefSeq" id="XP_056579780.1">
    <property type="nucleotide sequence ID" value="XM_056723530.1"/>
</dbReference>
<name>A0A9W9VAP9_9EURO</name>
<proteinExistence type="predicted"/>
<reference evidence="1" key="2">
    <citation type="journal article" date="2023" name="IMA Fungus">
        <title>Comparative genomic study of the Penicillium genus elucidates a diverse pangenome and 15 lateral gene transfer events.</title>
        <authorList>
            <person name="Petersen C."/>
            <person name="Sorensen T."/>
            <person name="Nielsen M.R."/>
            <person name="Sondergaard T.E."/>
            <person name="Sorensen J.L."/>
            <person name="Fitzpatrick D.A."/>
            <person name="Frisvad J.C."/>
            <person name="Nielsen K.L."/>
        </authorList>
    </citation>
    <scope>NUCLEOTIDE SEQUENCE</scope>
    <source>
        <strain evidence="1">IBT 3081</strain>
    </source>
</reference>
<dbReference type="GeneID" id="81462713"/>
<keyword evidence="2" id="KW-1185">Reference proteome</keyword>
<dbReference type="EMBL" id="JAPZBT010000002">
    <property type="protein sequence ID" value="KAJ5373794.1"/>
    <property type="molecule type" value="Genomic_DNA"/>
</dbReference>
<dbReference type="AlphaFoldDB" id="A0A9W9VAP9"/>
<gene>
    <name evidence="1" type="ORF">N7517_005800</name>
</gene>
<dbReference type="OrthoDB" id="5401170at2759"/>
<comment type="caution">
    <text evidence="1">The sequence shown here is derived from an EMBL/GenBank/DDBJ whole genome shotgun (WGS) entry which is preliminary data.</text>
</comment>
<protein>
    <submittedName>
        <fullName evidence="1">Uncharacterized protein</fullName>
    </submittedName>
</protein>
<reference evidence="1" key="1">
    <citation type="submission" date="2022-12" db="EMBL/GenBank/DDBJ databases">
        <authorList>
            <person name="Petersen C."/>
        </authorList>
    </citation>
    <scope>NUCLEOTIDE SEQUENCE</scope>
    <source>
        <strain evidence="1">IBT 3081</strain>
    </source>
</reference>